<gene>
    <name evidence="1" type="ORF">Pmani_000217</name>
</gene>
<dbReference type="AlphaFoldDB" id="A0AAE1QMK4"/>
<sequence>MVTKEPGVHTHPGDPGTAQVQQVVSTLQSFAEGSTDSVRNSVASATCDVMQRLPAKSSLERLVRRKRQRTDSAREIPHSRNFDIPPEYQEIILHDSGVHDVDITIVVCDDFETTAINAFRKEFTFTFTSGCFFHLSQCVIRKIASVGLKSRYENDSDFSVLMKCLPALAFVPEDYVIPIFEELALTLLQEPEVEEVVYFESTYIRGVQIGGCRRDPRFPIELWNHFDDAEECAPKPTNCCEGFHNALKSVYMCAHPTMWKFLKGIARDIAVQRLVHHSALIHRCDAPNNNQWPPSSVVKIVMLLEGGTGHVANLRLPNGGHGGVEG</sequence>
<dbReference type="EMBL" id="JAWZYT010000013">
    <property type="protein sequence ID" value="KAK4329460.1"/>
    <property type="molecule type" value="Genomic_DNA"/>
</dbReference>
<accession>A0AAE1QMK4</accession>
<name>A0AAE1QMK4_9EUCA</name>
<evidence type="ECO:0000313" key="2">
    <source>
        <dbReference type="Proteomes" id="UP001292094"/>
    </source>
</evidence>
<keyword evidence="2" id="KW-1185">Reference proteome</keyword>
<evidence type="ECO:0008006" key="3">
    <source>
        <dbReference type="Google" id="ProtNLM"/>
    </source>
</evidence>
<comment type="caution">
    <text evidence="1">The sequence shown here is derived from an EMBL/GenBank/DDBJ whole genome shotgun (WGS) entry which is preliminary data.</text>
</comment>
<reference evidence="1" key="1">
    <citation type="submission" date="2023-11" db="EMBL/GenBank/DDBJ databases">
        <title>Genome assemblies of two species of porcelain crab, Petrolisthes cinctipes and Petrolisthes manimaculis (Anomura: Porcellanidae).</title>
        <authorList>
            <person name="Angst P."/>
        </authorList>
    </citation>
    <scope>NUCLEOTIDE SEQUENCE</scope>
    <source>
        <strain evidence="1">PB745_02</strain>
        <tissue evidence="1">Gill</tissue>
    </source>
</reference>
<proteinExistence type="predicted"/>
<protein>
    <recommendedName>
        <fullName evidence="3">MULE transposase domain-containing protein</fullName>
    </recommendedName>
</protein>
<organism evidence="1 2">
    <name type="scientific">Petrolisthes manimaculis</name>
    <dbReference type="NCBI Taxonomy" id="1843537"/>
    <lineage>
        <taxon>Eukaryota</taxon>
        <taxon>Metazoa</taxon>
        <taxon>Ecdysozoa</taxon>
        <taxon>Arthropoda</taxon>
        <taxon>Crustacea</taxon>
        <taxon>Multicrustacea</taxon>
        <taxon>Malacostraca</taxon>
        <taxon>Eumalacostraca</taxon>
        <taxon>Eucarida</taxon>
        <taxon>Decapoda</taxon>
        <taxon>Pleocyemata</taxon>
        <taxon>Anomura</taxon>
        <taxon>Galatheoidea</taxon>
        <taxon>Porcellanidae</taxon>
        <taxon>Petrolisthes</taxon>
    </lineage>
</organism>
<dbReference type="Proteomes" id="UP001292094">
    <property type="component" value="Unassembled WGS sequence"/>
</dbReference>
<evidence type="ECO:0000313" key="1">
    <source>
        <dbReference type="EMBL" id="KAK4329460.1"/>
    </source>
</evidence>